<dbReference type="AlphaFoldDB" id="A0A085NQ58"/>
<protein>
    <submittedName>
        <fullName evidence="2">Uncharacterized protein</fullName>
    </submittedName>
</protein>
<accession>A0A085NQ58</accession>
<evidence type="ECO:0000313" key="2">
    <source>
        <dbReference type="EMBL" id="KFD71604.1"/>
    </source>
</evidence>
<name>A0A085NQ58_9BILA</name>
<dbReference type="EMBL" id="KL367481">
    <property type="protein sequence ID" value="KFD71604.1"/>
    <property type="molecule type" value="Genomic_DNA"/>
</dbReference>
<gene>
    <name evidence="1" type="ORF">M513_05318</name>
    <name evidence="2" type="ORF">M514_05318</name>
</gene>
<reference evidence="2 3" key="1">
    <citation type="journal article" date="2014" name="Nat. Genet.">
        <title>Genome and transcriptome of the porcine whipworm Trichuris suis.</title>
        <authorList>
            <person name="Jex A.R."/>
            <person name="Nejsum P."/>
            <person name="Schwarz E.M."/>
            <person name="Hu L."/>
            <person name="Young N.D."/>
            <person name="Hall R.S."/>
            <person name="Korhonen P.K."/>
            <person name="Liao S."/>
            <person name="Thamsborg S."/>
            <person name="Xia J."/>
            <person name="Xu P."/>
            <person name="Wang S."/>
            <person name="Scheerlinck J.P."/>
            <person name="Hofmann A."/>
            <person name="Sternberg P.W."/>
            <person name="Wang J."/>
            <person name="Gasser R.B."/>
        </authorList>
    </citation>
    <scope>NUCLEOTIDE SEQUENCE [LARGE SCALE GENOMIC DNA]</scope>
    <source>
        <strain evidence="2">DCEP-RM93F</strain>
        <strain evidence="1">DCEP-RM93M</strain>
    </source>
</reference>
<evidence type="ECO:0000313" key="3">
    <source>
        <dbReference type="Proteomes" id="UP000030764"/>
    </source>
</evidence>
<evidence type="ECO:0000313" key="1">
    <source>
        <dbReference type="EMBL" id="KFD53812.1"/>
    </source>
</evidence>
<dbReference type="Proteomes" id="UP000030758">
    <property type="component" value="Unassembled WGS sequence"/>
</dbReference>
<dbReference type="Proteomes" id="UP000030764">
    <property type="component" value="Unassembled WGS sequence"/>
</dbReference>
<keyword evidence="3" id="KW-1185">Reference proteome</keyword>
<sequence length="90" mass="9527">MPEHFAQFQGELSSGKCLTALNDGTLLVNLAANALRTVTAFQSNRCQKSDISYGTNQSGSVTLNIGMPVQTGNSCSKLAVTGDNHDDVHQ</sequence>
<dbReference type="EMBL" id="KL363213">
    <property type="protein sequence ID" value="KFD53812.1"/>
    <property type="molecule type" value="Genomic_DNA"/>
</dbReference>
<organism evidence="2">
    <name type="scientific">Trichuris suis</name>
    <name type="common">pig whipworm</name>
    <dbReference type="NCBI Taxonomy" id="68888"/>
    <lineage>
        <taxon>Eukaryota</taxon>
        <taxon>Metazoa</taxon>
        <taxon>Ecdysozoa</taxon>
        <taxon>Nematoda</taxon>
        <taxon>Enoplea</taxon>
        <taxon>Dorylaimia</taxon>
        <taxon>Trichinellida</taxon>
        <taxon>Trichuridae</taxon>
        <taxon>Trichuris</taxon>
    </lineage>
</organism>
<proteinExistence type="predicted"/>